<dbReference type="WBParaSite" id="SSLN_0000925301-mRNA-1">
    <property type="protein sequence ID" value="SSLN_0000925301-mRNA-1"/>
    <property type="gene ID" value="SSLN_0000925301"/>
</dbReference>
<dbReference type="SUPFAM" id="SSF52540">
    <property type="entry name" value="P-loop containing nucleoside triphosphate hydrolases"/>
    <property type="match status" value="1"/>
</dbReference>
<evidence type="ECO:0000313" key="6">
    <source>
        <dbReference type="WBParaSite" id="SSLN_0000925301-mRNA-1"/>
    </source>
</evidence>
<gene>
    <name evidence="4" type="ORF">SSLN_LOCUS8912</name>
</gene>
<evidence type="ECO:0000256" key="1">
    <source>
        <dbReference type="ARBA" id="ARBA00022737"/>
    </source>
</evidence>
<keyword evidence="1" id="KW-0677">Repeat</keyword>
<dbReference type="InterPro" id="IPR027417">
    <property type="entry name" value="P-loop_NTPase"/>
</dbReference>
<dbReference type="GO" id="GO:0005634">
    <property type="term" value="C:nucleus"/>
    <property type="evidence" value="ECO:0007669"/>
    <property type="project" value="TreeGrafter"/>
</dbReference>
<feature type="repeat" description="ANK" evidence="3">
    <location>
        <begin position="36"/>
        <end position="68"/>
    </location>
</feature>
<evidence type="ECO:0000256" key="2">
    <source>
        <dbReference type="ARBA" id="ARBA00023043"/>
    </source>
</evidence>
<protein>
    <submittedName>
        <fullName evidence="6">ANK_REP_REGION domain-containing protein</fullName>
    </submittedName>
</protein>
<accession>A0A183SXG4</accession>
<name>A0A183SXG4_SCHSO</name>
<dbReference type="PANTHER" id="PTHR24201">
    <property type="entry name" value="ANK_REP_REGION DOMAIN-CONTAINING PROTEIN"/>
    <property type="match status" value="1"/>
</dbReference>
<dbReference type="OrthoDB" id="6269908at2759"/>
<dbReference type="EMBL" id="UYSU01034921">
    <property type="protein sequence ID" value="VDL95297.1"/>
    <property type="molecule type" value="Genomic_DNA"/>
</dbReference>
<organism evidence="6">
    <name type="scientific">Schistocephalus solidus</name>
    <name type="common">Tapeworm</name>
    <dbReference type="NCBI Taxonomy" id="70667"/>
    <lineage>
        <taxon>Eukaryota</taxon>
        <taxon>Metazoa</taxon>
        <taxon>Spiralia</taxon>
        <taxon>Lophotrochozoa</taxon>
        <taxon>Platyhelminthes</taxon>
        <taxon>Cestoda</taxon>
        <taxon>Eucestoda</taxon>
        <taxon>Diphyllobothriidea</taxon>
        <taxon>Diphyllobothriidae</taxon>
        <taxon>Schistocephalus</taxon>
    </lineage>
</organism>
<dbReference type="PROSITE" id="PS50088">
    <property type="entry name" value="ANK_REPEAT"/>
    <property type="match status" value="2"/>
</dbReference>
<dbReference type="InterPro" id="IPR036770">
    <property type="entry name" value="Ankyrin_rpt-contain_sf"/>
</dbReference>
<evidence type="ECO:0000256" key="3">
    <source>
        <dbReference type="PROSITE-ProRule" id="PRU00023"/>
    </source>
</evidence>
<reference evidence="6" key="1">
    <citation type="submission" date="2016-06" db="UniProtKB">
        <authorList>
            <consortium name="WormBaseParasite"/>
        </authorList>
    </citation>
    <scope>IDENTIFICATION</scope>
</reference>
<feature type="repeat" description="ANK" evidence="3">
    <location>
        <begin position="69"/>
        <end position="101"/>
    </location>
</feature>
<dbReference type="Pfam" id="PF12796">
    <property type="entry name" value="Ank_2"/>
    <property type="match status" value="1"/>
</dbReference>
<dbReference type="PANTHER" id="PTHR24201:SF16">
    <property type="entry name" value="ANKYRIN-1-LIKE-RELATED"/>
    <property type="match status" value="1"/>
</dbReference>
<dbReference type="InterPro" id="IPR050776">
    <property type="entry name" value="Ank_Repeat/CDKN_Inhibitor"/>
</dbReference>
<dbReference type="SUPFAM" id="SSF48403">
    <property type="entry name" value="Ankyrin repeat"/>
    <property type="match status" value="1"/>
</dbReference>
<evidence type="ECO:0000313" key="4">
    <source>
        <dbReference type="EMBL" id="VDL95297.1"/>
    </source>
</evidence>
<dbReference type="InterPro" id="IPR002110">
    <property type="entry name" value="Ankyrin_rpt"/>
</dbReference>
<proteinExistence type="predicted"/>
<sequence>MERRLRQLSDILENDGVDKLLESLKNGSDFLEDVENGNSPLHVSATIENLDIVEFLSTSGVELNKLNKETLTPLHYAAKTGDKEISRWLLYYGADPTLPNNLGITADIMAFAQGHTAVGKMLAQMTTSRAEGFREQLFPSNKNPRIKLKLFGAPRSGKTTFSESFRSVGVSYYIRRKFKALSEFADKFSENDTPEYSIWDFSGFKSYYFLYDYFIGNTSCVHMIFYSLRDNPSTQRENVNFWLEFIHSRIPAHEGK</sequence>
<dbReference type="Gene3D" id="1.25.40.20">
    <property type="entry name" value="Ankyrin repeat-containing domain"/>
    <property type="match status" value="1"/>
</dbReference>
<dbReference type="PROSITE" id="PS50297">
    <property type="entry name" value="ANK_REP_REGION"/>
    <property type="match status" value="2"/>
</dbReference>
<dbReference type="SMART" id="SM00248">
    <property type="entry name" value="ANK"/>
    <property type="match status" value="2"/>
</dbReference>
<evidence type="ECO:0000313" key="5">
    <source>
        <dbReference type="Proteomes" id="UP000275846"/>
    </source>
</evidence>
<keyword evidence="5" id="KW-1185">Reference proteome</keyword>
<dbReference type="AlphaFoldDB" id="A0A183SXG4"/>
<dbReference type="Gene3D" id="3.40.50.300">
    <property type="entry name" value="P-loop containing nucleotide triphosphate hydrolases"/>
    <property type="match status" value="1"/>
</dbReference>
<dbReference type="Proteomes" id="UP000275846">
    <property type="component" value="Unassembled WGS sequence"/>
</dbReference>
<keyword evidence="2 3" id="KW-0040">ANK repeat</keyword>
<reference evidence="4 5" key="2">
    <citation type="submission" date="2018-11" db="EMBL/GenBank/DDBJ databases">
        <authorList>
            <consortium name="Pathogen Informatics"/>
        </authorList>
    </citation>
    <scope>NUCLEOTIDE SEQUENCE [LARGE SCALE GENOMIC DNA]</scope>
    <source>
        <strain evidence="4 5">NST_G2</strain>
    </source>
</reference>
<dbReference type="STRING" id="70667.A0A183SXG4"/>